<keyword evidence="1 6" id="KW-0285">Flavoprotein</keyword>
<gene>
    <name evidence="8" type="ORF">FKZ59_02065</name>
</gene>
<reference evidence="8 9" key="1">
    <citation type="submission" date="2019-06" db="EMBL/GenBank/DDBJ databases">
        <title>Genome sequence of Ureibacillus terrenus.</title>
        <authorList>
            <person name="Maclea K.S."/>
            <person name="Simoes M."/>
        </authorList>
    </citation>
    <scope>NUCLEOTIDE SEQUENCE [LARGE SCALE GENOMIC DNA]</scope>
    <source>
        <strain evidence="8 9">ATCC BAA-384</strain>
    </source>
</reference>
<dbReference type="Proteomes" id="UP000315753">
    <property type="component" value="Unassembled WGS sequence"/>
</dbReference>
<evidence type="ECO:0000256" key="4">
    <source>
        <dbReference type="ARBA" id="ARBA00023033"/>
    </source>
</evidence>
<evidence type="ECO:0000256" key="2">
    <source>
        <dbReference type="ARBA" id="ARBA00022643"/>
    </source>
</evidence>
<dbReference type="GO" id="GO:0004497">
    <property type="term" value="F:monooxygenase activity"/>
    <property type="evidence" value="ECO:0007669"/>
    <property type="project" value="UniProtKB-KW"/>
</dbReference>
<dbReference type="Gene3D" id="3.20.20.30">
    <property type="entry name" value="Luciferase-like domain"/>
    <property type="match status" value="1"/>
</dbReference>
<sequence length="449" mass="50454">MTKRQLALGAFINLPGHHVASWRHPETEVRKITNLSYLKEIAKIAENAKFDNLFFADVFGQPILENAHSGLKLDPVVIISALAAVTKNIGLTATLTTSYNDPFHVARKFAAIDHLSNGRAAWNIVTSANEREALLFGRDEHYAHAERYERAEEFVEVVKKLWFSIDEEALVIDKESGRYYDIDKVTEVNHEGKYFKVKGTLDAPSTPQGHPVLVQAGSSEAGKELAAKHGEVVFTAWQTLEDAQKFYRDLKGRLAKYGREPEDLKIMPGAFIIVAKTEEEAKAKHEQLNNYITPEVGLAYLSRYVGFDLSGYDFDGPIPDFEGQQRDHTDPNIRSNIVKGIVERKGLKTLRELYNNIAGARGHREIVGTPEQVADQLQEWFENEAADGFNIMAPTFPQGLVDIVELVIPELQRRGIFKTEYKGSTLRENLGLKRPVNPFIKQKIGTVNV</sequence>
<accession>A0A540V560</accession>
<dbReference type="AlphaFoldDB" id="A0A540V560"/>
<evidence type="ECO:0000256" key="1">
    <source>
        <dbReference type="ARBA" id="ARBA00022630"/>
    </source>
</evidence>
<dbReference type="InterPro" id="IPR011251">
    <property type="entry name" value="Luciferase-like_dom"/>
</dbReference>
<evidence type="ECO:0000256" key="3">
    <source>
        <dbReference type="ARBA" id="ARBA00023002"/>
    </source>
</evidence>
<dbReference type="InterPro" id="IPR036661">
    <property type="entry name" value="Luciferase-like_sf"/>
</dbReference>
<protein>
    <submittedName>
        <fullName evidence="8">LLM class flavin-dependent oxidoreductase</fullName>
    </submittedName>
</protein>
<dbReference type="SUPFAM" id="SSF51679">
    <property type="entry name" value="Bacterial luciferase-like"/>
    <property type="match status" value="1"/>
</dbReference>
<dbReference type="RefSeq" id="WP_141601081.1">
    <property type="nucleotide sequence ID" value="NZ_JARMSB010000059.1"/>
</dbReference>
<keyword evidence="4" id="KW-0503">Monooxygenase</keyword>
<dbReference type="Pfam" id="PF00296">
    <property type="entry name" value="Bac_luciferase"/>
    <property type="match status" value="1"/>
</dbReference>
<keyword evidence="3" id="KW-0560">Oxidoreductase</keyword>
<dbReference type="GO" id="GO:0016705">
    <property type="term" value="F:oxidoreductase activity, acting on paired donors, with incorporation or reduction of molecular oxygen"/>
    <property type="evidence" value="ECO:0007669"/>
    <property type="project" value="InterPro"/>
</dbReference>
<feature type="binding site" evidence="6">
    <location>
        <position position="148"/>
    </location>
    <ligand>
        <name>FMN</name>
        <dbReference type="ChEBI" id="CHEBI:58210"/>
    </ligand>
</feature>
<evidence type="ECO:0000259" key="7">
    <source>
        <dbReference type="Pfam" id="PF00296"/>
    </source>
</evidence>
<feature type="binding site" evidence="6">
    <location>
        <position position="144"/>
    </location>
    <ligand>
        <name>FMN</name>
        <dbReference type="ChEBI" id="CHEBI:58210"/>
    </ligand>
</feature>
<dbReference type="PANTHER" id="PTHR30011">
    <property type="entry name" value="ALKANESULFONATE MONOOXYGENASE-RELATED"/>
    <property type="match status" value="1"/>
</dbReference>
<proteinExistence type="inferred from homology"/>
<dbReference type="EMBL" id="VIGD01000002">
    <property type="protein sequence ID" value="TQE91906.1"/>
    <property type="molecule type" value="Genomic_DNA"/>
</dbReference>
<comment type="similarity">
    <text evidence="5">Belongs to the NtaA/SnaA/DszA monooxygenase family.</text>
</comment>
<dbReference type="PANTHER" id="PTHR30011:SF16">
    <property type="entry name" value="C2H2 FINGER DOMAIN TRANSCRIPTION FACTOR (EUROFUNG)-RELATED"/>
    <property type="match status" value="1"/>
</dbReference>
<dbReference type="PIRSF" id="PIRSF000337">
    <property type="entry name" value="NTA_MOA"/>
    <property type="match status" value="1"/>
</dbReference>
<feature type="binding site" evidence="6">
    <location>
        <position position="57"/>
    </location>
    <ligand>
        <name>FMN</name>
        <dbReference type="ChEBI" id="CHEBI:58210"/>
    </ligand>
</feature>
<keyword evidence="9" id="KW-1185">Reference proteome</keyword>
<dbReference type="NCBIfam" id="TIGR03860">
    <property type="entry name" value="FMN_nitrolo"/>
    <property type="match status" value="1"/>
</dbReference>
<dbReference type="CDD" id="cd01095">
    <property type="entry name" value="Nitrilotriacetate_monoxgenase"/>
    <property type="match status" value="1"/>
</dbReference>
<organism evidence="8 9">
    <name type="scientific">Ureibacillus terrenus</name>
    <dbReference type="NCBI Taxonomy" id="118246"/>
    <lineage>
        <taxon>Bacteria</taxon>
        <taxon>Bacillati</taxon>
        <taxon>Bacillota</taxon>
        <taxon>Bacilli</taxon>
        <taxon>Bacillales</taxon>
        <taxon>Caryophanaceae</taxon>
        <taxon>Ureibacillus</taxon>
    </lineage>
</organism>
<dbReference type="InterPro" id="IPR051260">
    <property type="entry name" value="Diverse_substr_monoxygenases"/>
</dbReference>
<evidence type="ECO:0000313" key="8">
    <source>
        <dbReference type="EMBL" id="TQE91906.1"/>
    </source>
</evidence>
<feature type="domain" description="Luciferase-like" evidence="7">
    <location>
        <begin position="18"/>
        <end position="382"/>
    </location>
</feature>
<dbReference type="OrthoDB" id="3265338at2"/>
<evidence type="ECO:0000313" key="9">
    <source>
        <dbReference type="Proteomes" id="UP000315753"/>
    </source>
</evidence>
<feature type="binding site" evidence="6">
    <location>
        <position position="94"/>
    </location>
    <ligand>
        <name>FMN</name>
        <dbReference type="ChEBI" id="CHEBI:58210"/>
    </ligand>
</feature>
<feature type="binding site" evidence="6">
    <location>
        <position position="219"/>
    </location>
    <ligand>
        <name>FMN</name>
        <dbReference type="ChEBI" id="CHEBI:58210"/>
    </ligand>
</feature>
<keyword evidence="2 6" id="KW-0288">FMN</keyword>
<evidence type="ECO:0000256" key="5">
    <source>
        <dbReference type="ARBA" id="ARBA00033748"/>
    </source>
</evidence>
<name>A0A540V560_9BACL</name>
<evidence type="ECO:0000256" key="6">
    <source>
        <dbReference type="PIRSR" id="PIRSR000337-1"/>
    </source>
</evidence>
<comment type="caution">
    <text evidence="8">The sequence shown here is derived from an EMBL/GenBank/DDBJ whole genome shotgun (WGS) entry which is preliminary data.</text>
</comment>
<dbReference type="InterPro" id="IPR016215">
    <property type="entry name" value="NTA_MOA"/>
</dbReference>
<feature type="binding site" evidence="6">
    <location>
        <position position="218"/>
    </location>
    <ligand>
        <name>FMN</name>
        <dbReference type="ChEBI" id="CHEBI:58210"/>
    </ligand>
</feature>